<dbReference type="OrthoDB" id="2014935at2"/>
<gene>
    <name evidence="2" type="ORF">CIL05_17965</name>
</gene>
<keyword evidence="1" id="KW-1133">Transmembrane helix</keyword>
<name>A0A2A2IB12_9BACI</name>
<dbReference type="InterPro" id="IPR025699">
    <property type="entry name" value="ABC2_memb-like"/>
</dbReference>
<feature type="transmembrane region" description="Helical" evidence="1">
    <location>
        <begin position="437"/>
        <end position="456"/>
    </location>
</feature>
<comment type="caution">
    <text evidence="2">The sequence shown here is derived from an EMBL/GenBank/DDBJ whole genome shotgun (WGS) entry which is preliminary data.</text>
</comment>
<accession>A0A2A2IB12</accession>
<dbReference type="Pfam" id="PF13346">
    <property type="entry name" value="ABC2_membrane_5"/>
    <property type="match status" value="1"/>
</dbReference>
<keyword evidence="3" id="KW-1185">Reference proteome</keyword>
<feature type="transmembrane region" description="Helical" evidence="1">
    <location>
        <begin position="346"/>
        <end position="370"/>
    </location>
</feature>
<feature type="transmembrane region" description="Helical" evidence="1">
    <location>
        <begin position="463"/>
        <end position="482"/>
    </location>
</feature>
<feature type="transmembrane region" description="Helical" evidence="1">
    <location>
        <begin position="126"/>
        <end position="153"/>
    </location>
</feature>
<dbReference type="Proteomes" id="UP000218887">
    <property type="component" value="Unassembled WGS sequence"/>
</dbReference>
<feature type="transmembrane region" description="Helical" evidence="1">
    <location>
        <begin position="240"/>
        <end position="260"/>
    </location>
</feature>
<proteinExistence type="predicted"/>
<feature type="transmembrane region" description="Helical" evidence="1">
    <location>
        <begin position="391"/>
        <end position="417"/>
    </location>
</feature>
<feature type="transmembrane region" description="Helical" evidence="1">
    <location>
        <begin position="298"/>
        <end position="316"/>
    </location>
</feature>
<feature type="transmembrane region" description="Helical" evidence="1">
    <location>
        <begin position="195"/>
        <end position="213"/>
    </location>
</feature>
<reference evidence="2 3" key="1">
    <citation type="submission" date="2017-08" db="EMBL/GenBank/DDBJ databases">
        <title>Virgibacillus indicus sp. nov. and Virgibacillus profoundi sp. nov, two moderately halophilic bacteria isolated from marine sediment by using the Microfluidic Streak Plate.</title>
        <authorList>
            <person name="Xu B."/>
            <person name="Hu B."/>
            <person name="Wang J."/>
            <person name="Zhu Y."/>
            <person name="Huang L."/>
            <person name="Du W."/>
            <person name="Huang Y."/>
        </authorList>
    </citation>
    <scope>NUCLEOTIDE SEQUENCE [LARGE SCALE GENOMIC DNA]</scope>
    <source>
        <strain evidence="2 3">IO3-P3-H5</strain>
    </source>
</reference>
<feature type="transmembrane region" description="Helical" evidence="1">
    <location>
        <begin position="165"/>
        <end position="188"/>
    </location>
</feature>
<evidence type="ECO:0000256" key="1">
    <source>
        <dbReference type="SAM" id="Phobius"/>
    </source>
</evidence>
<dbReference type="EMBL" id="NPOA01000014">
    <property type="protein sequence ID" value="PAV28253.1"/>
    <property type="molecule type" value="Genomic_DNA"/>
</dbReference>
<feature type="transmembrane region" description="Helical" evidence="1">
    <location>
        <begin position="505"/>
        <end position="526"/>
    </location>
</feature>
<evidence type="ECO:0000313" key="2">
    <source>
        <dbReference type="EMBL" id="PAV28253.1"/>
    </source>
</evidence>
<protein>
    <submittedName>
        <fullName evidence="2">ABC transporter permease</fullName>
    </submittedName>
</protein>
<keyword evidence="1" id="KW-0472">Membrane</keyword>
<dbReference type="AlphaFoldDB" id="A0A2A2IB12"/>
<sequence length="533" mass="58391">MAGSITKNTGSLSRFIMRRDRIRIPLWIIGISFFTLMVPIAFGDMYSSQQERDVMAETMQNPAMTAMVGPGNLGNYTIGAMTTHQMLLLTAVVVGLMSILLVNRHTRADEEDGRIEMIRSLPVGRLSNVNATLFVLVITNVVLAMVTGFGLFALGIESMDLEGSLLYGTALGATGILFAGVTAVFAQLSESSRGVIGYSIAVLLLAYLVRAVGDVGNETLSWLSPLGWITQSEAYSNNNWWPILLTVGVSIILFIFANYLNAIRDLEAGFFPARPGRKNASAFLQSPMGLALRLQRTGIIAWAIGLFVMGISYGSVMGDLESFFEGNEMLEQMLVAEEGYSLTEQFIPMLLMVMGILATVPPVMAMNKLIGEEKKNRVEHLLGRAVSRTKLAGSYLLISILNGFIMISLAAIGLWSAALAVMEDGFEFGTIYGAALVYYPAMLVMIGFAVLLIGFLPKLTSLIWLYVVYSFFVLYMGGLFQFPDWVGKFSPFGYIPQLPVESMEWLPIIILTIIAAFLMIIGFIGYNKRDIEG</sequence>
<dbReference type="RefSeq" id="WP_095656925.1">
    <property type="nucleotide sequence ID" value="NZ_NPOA01000014.1"/>
</dbReference>
<feature type="transmembrane region" description="Helical" evidence="1">
    <location>
        <begin position="86"/>
        <end position="105"/>
    </location>
</feature>
<feature type="transmembrane region" description="Helical" evidence="1">
    <location>
        <begin position="24"/>
        <end position="42"/>
    </location>
</feature>
<keyword evidence="1" id="KW-0812">Transmembrane</keyword>
<evidence type="ECO:0000313" key="3">
    <source>
        <dbReference type="Proteomes" id="UP000218887"/>
    </source>
</evidence>
<organism evidence="2 3">
    <name type="scientific">Virgibacillus profundi</name>
    <dbReference type="NCBI Taxonomy" id="2024555"/>
    <lineage>
        <taxon>Bacteria</taxon>
        <taxon>Bacillati</taxon>
        <taxon>Bacillota</taxon>
        <taxon>Bacilli</taxon>
        <taxon>Bacillales</taxon>
        <taxon>Bacillaceae</taxon>
        <taxon>Virgibacillus</taxon>
    </lineage>
</organism>